<evidence type="ECO:0000313" key="2">
    <source>
        <dbReference type="EMBL" id="ABG83037.1"/>
    </source>
</evidence>
<dbReference type="EMBL" id="CP000246">
    <property type="protein sequence ID" value="ABG83037.1"/>
    <property type="molecule type" value="Genomic_DNA"/>
</dbReference>
<reference evidence="2 3" key="1">
    <citation type="journal article" date="2006" name="Genome Res.">
        <title>Skewed genomic variability in strains of the toxigenic bacterial pathogen, Clostridium perfringens.</title>
        <authorList>
            <person name="Myers G.S."/>
            <person name="Rasko D.A."/>
            <person name="Cheung J.K."/>
            <person name="Ravel J."/>
            <person name="Seshadri R."/>
            <person name="Deboy R.T."/>
            <person name="Ren Q."/>
            <person name="Varga J."/>
            <person name="Awad M.M."/>
            <person name="Brinkac L.M."/>
            <person name="Daugherty S.C."/>
            <person name="Haft D.H."/>
            <person name="Dodson R.J."/>
            <person name="Madupu R."/>
            <person name="Nelson W.C."/>
            <person name="Rosovitz M.J."/>
            <person name="Sullivan S.A."/>
            <person name="Khouri H."/>
            <person name="Dimitrov G.I."/>
            <person name="Watkins K.L."/>
            <person name="Mulligan S."/>
            <person name="Benton J."/>
            <person name="Radune D."/>
            <person name="Fisher D.J."/>
            <person name="Atkins H.S."/>
            <person name="Hiscox T."/>
            <person name="Jost B.H."/>
            <person name="Billington S.J."/>
            <person name="Songer J.G."/>
            <person name="McClane B.A."/>
            <person name="Titball R.W."/>
            <person name="Rood J.I."/>
            <person name="Melville S.B."/>
            <person name="Paulsen I.T."/>
        </authorList>
    </citation>
    <scope>NUCLEOTIDE SEQUENCE [LARGE SCALE GENOMIC DNA]</scope>
    <source>
        <strain evidence="3">ATCC 13124 / DSM 756 / JCM 1290 / NCIMB 6125 / NCTC 8237 / S 107 / Type A</strain>
    </source>
</reference>
<dbReference type="CDD" id="cd17332">
    <property type="entry name" value="MFS_MelB_like"/>
    <property type="match status" value="1"/>
</dbReference>
<keyword evidence="1" id="KW-0472">Membrane</keyword>
<feature type="transmembrane region" description="Helical" evidence="1">
    <location>
        <begin position="94"/>
        <end position="116"/>
    </location>
</feature>
<protein>
    <submittedName>
        <fullName evidence="2">Sodium:glactoside symporter family protein</fullName>
    </submittedName>
</protein>
<feature type="transmembrane region" description="Helical" evidence="1">
    <location>
        <begin position="313"/>
        <end position="331"/>
    </location>
</feature>
<dbReference type="Gene3D" id="1.20.1250.20">
    <property type="entry name" value="MFS general substrate transporter like domains"/>
    <property type="match status" value="1"/>
</dbReference>
<dbReference type="GO" id="GO:0005886">
    <property type="term" value="C:plasma membrane"/>
    <property type="evidence" value="ECO:0007669"/>
    <property type="project" value="TreeGrafter"/>
</dbReference>
<dbReference type="Proteomes" id="UP000001823">
    <property type="component" value="Chromosome"/>
</dbReference>
<dbReference type="RefSeq" id="WP_011590339.1">
    <property type="nucleotide sequence ID" value="NC_008261.1"/>
</dbReference>
<dbReference type="PaxDb" id="195103-CPF_0733"/>
<organism evidence="2 3">
    <name type="scientific">Clostridium perfringens (strain ATCC 13124 / DSM 756 / JCM 1290 / NCIMB 6125 / NCTC 8237 / Type A)</name>
    <dbReference type="NCBI Taxonomy" id="195103"/>
    <lineage>
        <taxon>Bacteria</taxon>
        <taxon>Bacillati</taxon>
        <taxon>Bacillota</taxon>
        <taxon>Clostridia</taxon>
        <taxon>Eubacteriales</taxon>
        <taxon>Clostridiaceae</taxon>
        <taxon>Clostridium</taxon>
    </lineage>
</organism>
<dbReference type="PANTHER" id="PTHR11328:SF24">
    <property type="entry name" value="MAJOR FACILITATOR SUPERFAMILY (MFS) PROFILE DOMAIN-CONTAINING PROTEIN"/>
    <property type="match status" value="1"/>
</dbReference>
<feature type="transmembrane region" description="Helical" evidence="1">
    <location>
        <begin position="337"/>
        <end position="359"/>
    </location>
</feature>
<dbReference type="NCBIfam" id="TIGR00792">
    <property type="entry name" value="gph"/>
    <property type="match status" value="1"/>
</dbReference>
<dbReference type="PANTHER" id="PTHR11328">
    <property type="entry name" value="MAJOR FACILITATOR SUPERFAMILY DOMAIN-CONTAINING PROTEIN"/>
    <property type="match status" value="1"/>
</dbReference>
<feature type="transmembrane region" description="Helical" evidence="1">
    <location>
        <begin position="122"/>
        <end position="143"/>
    </location>
</feature>
<feature type="transmembrane region" description="Helical" evidence="1">
    <location>
        <begin position="424"/>
        <end position="442"/>
    </location>
</feature>
<feature type="transmembrane region" description="Helical" evidence="1">
    <location>
        <begin position="281"/>
        <end position="301"/>
    </location>
</feature>
<gene>
    <name evidence="2" type="ordered locus">CPF_0733</name>
</gene>
<dbReference type="HOGENOM" id="CLU_027408_0_0_9"/>
<feature type="transmembrane region" description="Helical" evidence="1">
    <location>
        <begin position="45"/>
        <end position="65"/>
    </location>
</feature>
<sequence>MELEVNENIKIDEKKGKVPLISKIAYGMGDVGCNFSWMFVGNFLMIFYTDVFGISMGAVSMLMLFSRFWDAINDPIIGTLSDRTNTRWGRYRPWLLIAAPLTAIILVLTFWAHPAWSPTAKIIYMVITYCVLVLGYTCVNIPYGTLCGAMTQDIEERAKINTARSVSAMIAISIINIITVPLIDGLGNGDDRKGYLLIAILYGVIFALCHIFCFAKTKEVVKIPKKQKIELKNELKAVIRNKPYILAFIGQLLFGFTLYGRNANALYYFTYVEGNVKFFSTYSLAIMIPSIIGAACFPLLFKLTKNKGRTASIFAFFTGISMIILYKFSVITSPVMFYTFSALSQFFFSGFNTAIYAIIPDCVEYGEWKTGIRNDGFQYAFISLGNKIGMALGTSILALALGAFGYVANQEQNSAVIGIMKHSFTTIPGILWVITGVVLLFYKLNKTSYNKIISELNIRKTCSNN</sequence>
<dbReference type="InterPro" id="IPR036259">
    <property type="entry name" value="MFS_trans_sf"/>
</dbReference>
<keyword evidence="1" id="KW-1133">Transmembrane helix</keyword>
<dbReference type="AlphaFoldDB" id="A0A0H2YQ17"/>
<dbReference type="InterPro" id="IPR001927">
    <property type="entry name" value="Na/Gal_symport"/>
</dbReference>
<dbReference type="SUPFAM" id="SSF103473">
    <property type="entry name" value="MFS general substrate transporter"/>
    <property type="match status" value="1"/>
</dbReference>
<dbReference type="Pfam" id="PF13347">
    <property type="entry name" value="MFS_2"/>
    <property type="match status" value="1"/>
</dbReference>
<keyword evidence="1" id="KW-0812">Transmembrane</keyword>
<name>A0A0H2YQ17_CLOP1</name>
<proteinExistence type="predicted"/>
<accession>A0A0H2YQ17</accession>
<keyword evidence="3" id="KW-1185">Reference proteome</keyword>
<feature type="transmembrane region" description="Helical" evidence="1">
    <location>
        <begin position="379"/>
        <end position="404"/>
    </location>
</feature>
<feature type="transmembrane region" description="Helical" evidence="1">
    <location>
        <begin position="163"/>
        <end position="183"/>
    </location>
</feature>
<feature type="transmembrane region" description="Helical" evidence="1">
    <location>
        <begin position="195"/>
        <end position="215"/>
    </location>
</feature>
<dbReference type="KEGG" id="cpf:CPF_0733"/>
<evidence type="ECO:0000313" key="3">
    <source>
        <dbReference type="Proteomes" id="UP000001823"/>
    </source>
</evidence>
<dbReference type="GO" id="GO:0008643">
    <property type="term" value="P:carbohydrate transport"/>
    <property type="evidence" value="ECO:0007669"/>
    <property type="project" value="InterPro"/>
</dbReference>
<dbReference type="InterPro" id="IPR039672">
    <property type="entry name" value="MFS_2"/>
</dbReference>
<dbReference type="GO" id="GO:0006814">
    <property type="term" value="P:sodium ion transport"/>
    <property type="evidence" value="ECO:0007669"/>
    <property type="project" value="InterPro"/>
</dbReference>
<dbReference type="STRING" id="195103.CPF_0733"/>
<feature type="transmembrane region" description="Helical" evidence="1">
    <location>
        <begin position="244"/>
        <end position="261"/>
    </location>
</feature>
<dbReference type="eggNOG" id="COG2211">
    <property type="taxonomic scope" value="Bacteria"/>
</dbReference>
<evidence type="ECO:0000256" key="1">
    <source>
        <dbReference type="SAM" id="Phobius"/>
    </source>
</evidence>
<dbReference type="GO" id="GO:0015293">
    <property type="term" value="F:symporter activity"/>
    <property type="evidence" value="ECO:0007669"/>
    <property type="project" value="InterPro"/>
</dbReference>